<dbReference type="AlphaFoldDB" id="A0AAP0FA94"/>
<keyword evidence="2" id="KW-1185">Reference proteome</keyword>
<gene>
    <name evidence="1" type="ORF">Scep_022342</name>
</gene>
<dbReference type="EMBL" id="JBBNAG010000009">
    <property type="protein sequence ID" value="KAK9105498.1"/>
    <property type="molecule type" value="Genomic_DNA"/>
</dbReference>
<organism evidence="1 2">
    <name type="scientific">Stephania cephalantha</name>
    <dbReference type="NCBI Taxonomy" id="152367"/>
    <lineage>
        <taxon>Eukaryota</taxon>
        <taxon>Viridiplantae</taxon>
        <taxon>Streptophyta</taxon>
        <taxon>Embryophyta</taxon>
        <taxon>Tracheophyta</taxon>
        <taxon>Spermatophyta</taxon>
        <taxon>Magnoliopsida</taxon>
        <taxon>Ranunculales</taxon>
        <taxon>Menispermaceae</taxon>
        <taxon>Menispermoideae</taxon>
        <taxon>Cissampelideae</taxon>
        <taxon>Stephania</taxon>
    </lineage>
</organism>
<comment type="caution">
    <text evidence="1">The sequence shown here is derived from an EMBL/GenBank/DDBJ whole genome shotgun (WGS) entry which is preliminary data.</text>
</comment>
<sequence length="243" mass="28107">MAWRDDDVVRAKTPLKAGKSKEEIRRFENAFWSVGRPDRLDGLGGVTLTKLDDAKDCPRRRQKTWIFGVETSIEGHGVTSTKLDDAKDCPRRRRKTWIFGVETSIEGHGRKGCRKLTKLEAAIQTMPRWSFVHGAPSIGVSPMHPFTTSVAEICSWRQERRMWCQVRMRHHLSPQMSKGKCLPLHYDNANVLDKQCNKVKQLMSWRARPTNLTQKKLLRWWKVVGHFQGAQPIHPFCYVMNTV</sequence>
<dbReference type="Proteomes" id="UP001419268">
    <property type="component" value="Unassembled WGS sequence"/>
</dbReference>
<name>A0AAP0FA94_9MAGN</name>
<accession>A0AAP0FA94</accession>
<evidence type="ECO:0000313" key="2">
    <source>
        <dbReference type="Proteomes" id="UP001419268"/>
    </source>
</evidence>
<protein>
    <submittedName>
        <fullName evidence="1">Uncharacterized protein</fullName>
    </submittedName>
</protein>
<reference evidence="1 2" key="1">
    <citation type="submission" date="2024-01" db="EMBL/GenBank/DDBJ databases">
        <title>Genome assemblies of Stephania.</title>
        <authorList>
            <person name="Yang L."/>
        </authorList>
    </citation>
    <scope>NUCLEOTIDE SEQUENCE [LARGE SCALE GENOMIC DNA]</scope>
    <source>
        <strain evidence="1">JXDWG</strain>
        <tissue evidence="1">Leaf</tissue>
    </source>
</reference>
<evidence type="ECO:0000313" key="1">
    <source>
        <dbReference type="EMBL" id="KAK9105498.1"/>
    </source>
</evidence>
<proteinExistence type="predicted"/>